<accession>A0A8H7C7B5</accession>
<dbReference type="EMBL" id="JABXXO010000011">
    <property type="protein sequence ID" value="KAF7763984.1"/>
    <property type="molecule type" value="Genomic_DNA"/>
</dbReference>
<evidence type="ECO:0000313" key="1">
    <source>
        <dbReference type="EMBL" id="KAF7763984.1"/>
    </source>
</evidence>
<comment type="caution">
    <text evidence="1">The sequence shown here is derived from an EMBL/GenBank/DDBJ whole genome shotgun (WGS) entry which is preliminary data.</text>
</comment>
<protein>
    <submittedName>
        <fullName evidence="1">Uncharacterized protein</fullName>
    </submittedName>
</protein>
<evidence type="ECO:0000313" key="2">
    <source>
        <dbReference type="Proteomes" id="UP000629468"/>
    </source>
</evidence>
<reference evidence="1 2" key="1">
    <citation type="journal article" name="Sci. Rep.">
        <title>Telomere-to-telomere assembled and centromere annotated genomes of the two main subspecies of the button mushroom Agaricus bisporus reveal especially polymorphic chromosome ends.</title>
        <authorList>
            <person name="Sonnenberg A.S.M."/>
            <person name="Sedaghat-Telgerd N."/>
            <person name="Lavrijssen B."/>
            <person name="Ohm R.A."/>
            <person name="Hendrickx P.M."/>
            <person name="Scholtmeijer K."/>
            <person name="Baars J.J.P."/>
            <person name="van Peer A."/>
        </authorList>
    </citation>
    <scope>NUCLEOTIDE SEQUENCE [LARGE SCALE GENOMIC DNA]</scope>
    <source>
        <strain evidence="1 2">H119_p4</strain>
    </source>
</reference>
<sequence>MILLRLSTEPSQVILYPYESLSYANALMQHLCFLSFSHRKRPHRPSMQTFDCLGHLIDVFVDMRIFSSGCNTCI</sequence>
<organism evidence="1 2">
    <name type="scientific">Agaricus bisporus var. burnettii</name>
    <dbReference type="NCBI Taxonomy" id="192524"/>
    <lineage>
        <taxon>Eukaryota</taxon>
        <taxon>Fungi</taxon>
        <taxon>Dikarya</taxon>
        <taxon>Basidiomycota</taxon>
        <taxon>Agaricomycotina</taxon>
        <taxon>Agaricomycetes</taxon>
        <taxon>Agaricomycetidae</taxon>
        <taxon>Agaricales</taxon>
        <taxon>Agaricineae</taxon>
        <taxon>Agaricaceae</taxon>
        <taxon>Agaricus</taxon>
    </lineage>
</organism>
<dbReference type="Proteomes" id="UP000629468">
    <property type="component" value="Unassembled WGS sequence"/>
</dbReference>
<proteinExistence type="predicted"/>
<dbReference type="AlphaFoldDB" id="A0A8H7C7B5"/>
<gene>
    <name evidence="1" type="ORF">Agabi119p4_8521</name>
</gene>
<name>A0A8H7C7B5_AGABI</name>